<dbReference type="PANTHER" id="PTHR11070">
    <property type="entry name" value="UVRD / RECB / PCRA DNA HELICASE FAMILY MEMBER"/>
    <property type="match status" value="1"/>
</dbReference>
<dbReference type="EMBL" id="JBHTKN010000006">
    <property type="protein sequence ID" value="MFD1042849.1"/>
    <property type="molecule type" value="Genomic_DNA"/>
</dbReference>
<keyword evidence="8" id="KW-1185">Reference proteome</keyword>
<dbReference type="InterPro" id="IPR027417">
    <property type="entry name" value="P-loop_NTPase"/>
</dbReference>
<evidence type="ECO:0000256" key="3">
    <source>
        <dbReference type="ARBA" id="ARBA00022806"/>
    </source>
</evidence>
<organism evidence="7 8">
    <name type="scientific">Pseudoxanthomonas kaohsiungensis</name>
    <dbReference type="NCBI Taxonomy" id="283923"/>
    <lineage>
        <taxon>Bacteria</taxon>
        <taxon>Pseudomonadati</taxon>
        <taxon>Pseudomonadota</taxon>
        <taxon>Gammaproteobacteria</taxon>
        <taxon>Lysobacterales</taxon>
        <taxon>Lysobacteraceae</taxon>
        <taxon>Pseudoxanthomonas</taxon>
    </lineage>
</organism>
<evidence type="ECO:0000313" key="7">
    <source>
        <dbReference type="EMBL" id="MFD1042849.1"/>
    </source>
</evidence>
<accession>A0ABW3M0K4</accession>
<dbReference type="InterPro" id="IPR000212">
    <property type="entry name" value="DNA_helicase_UvrD/REP"/>
</dbReference>
<gene>
    <name evidence="7" type="ORF">ACFQ2N_10905</name>
</gene>
<keyword evidence="1" id="KW-0547">Nucleotide-binding</keyword>
<keyword evidence="3" id="KW-0347">Helicase</keyword>
<keyword evidence="2" id="KW-0378">Hydrolase</keyword>
<reference evidence="8" key="1">
    <citation type="journal article" date="2019" name="Int. J. Syst. Evol. Microbiol.">
        <title>The Global Catalogue of Microorganisms (GCM) 10K type strain sequencing project: providing services to taxonomists for standard genome sequencing and annotation.</title>
        <authorList>
            <consortium name="The Broad Institute Genomics Platform"/>
            <consortium name="The Broad Institute Genome Sequencing Center for Infectious Disease"/>
            <person name="Wu L."/>
            <person name="Ma J."/>
        </authorList>
    </citation>
    <scope>NUCLEOTIDE SEQUENCE [LARGE SCALE GENOMIC DNA]</scope>
    <source>
        <strain evidence="8">CCUG 55854</strain>
    </source>
</reference>
<keyword evidence="4" id="KW-0067">ATP-binding</keyword>
<evidence type="ECO:0000256" key="1">
    <source>
        <dbReference type="ARBA" id="ARBA00022741"/>
    </source>
</evidence>
<evidence type="ECO:0000259" key="6">
    <source>
        <dbReference type="Pfam" id="PF00580"/>
    </source>
</evidence>
<sequence length="460" mass="50425">MVDAAHLGTLNRGAVVAPAGHGKTELLAQVAALGGRSLILTHTNAGVHAIRERLRRLGVPGARAAVQTIAKWCARYAYAFPGAAQPPLDDPKTAAEWQQLHLGTASALGIAAIREVVLASYDRVLVDEYQDCTPDQHVLVKRLSEIVPTIVVGDPMQGIFEFAGAKLDWPTEIHPDFPFSGTLTVPYRWAGKNPALGAWIAETRLKLEHGQPIDLADPRVSYRVSKGPFDMGLLFETLEGKDGSVAAIHCNKKICYRLASAANGGYQAIEEVAANTLMSFARQWDRAADAKERLAAVLSLSNECFHKIDFDKTQEFDPDHALARDGMKAAAKRFGDGNGGEAAGRFMALARTHPKWKLYRSSLWRDAEHAAAELTAERTECMVDAAERIKQRSSNMGRRLPRRTISTPLLLKGLEFDHVVIPDAAHFMKQDMAQAKLFYVAISRATLSLTIGSSQRWLQF</sequence>
<evidence type="ECO:0000256" key="2">
    <source>
        <dbReference type="ARBA" id="ARBA00022801"/>
    </source>
</evidence>
<evidence type="ECO:0000313" key="8">
    <source>
        <dbReference type="Proteomes" id="UP001597033"/>
    </source>
</evidence>
<feature type="domain" description="UvrD-like helicase ATP-binding" evidence="6">
    <location>
        <begin position="96"/>
        <end position="177"/>
    </location>
</feature>
<dbReference type="Proteomes" id="UP001597033">
    <property type="component" value="Unassembled WGS sequence"/>
</dbReference>
<name>A0ABW3M0K4_9GAMM</name>
<dbReference type="SUPFAM" id="SSF52540">
    <property type="entry name" value="P-loop containing nucleoside triphosphate hydrolases"/>
    <property type="match status" value="1"/>
</dbReference>
<proteinExistence type="predicted"/>
<dbReference type="Gene3D" id="3.40.50.300">
    <property type="entry name" value="P-loop containing nucleotide triphosphate hydrolases"/>
    <property type="match status" value="2"/>
</dbReference>
<dbReference type="InterPro" id="IPR014016">
    <property type="entry name" value="UvrD-like_ATP-bd"/>
</dbReference>
<dbReference type="RefSeq" id="WP_162378611.1">
    <property type="nucleotide sequence ID" value="NZ_JBHTKN010000006.1"/>
</dbReference>
<evidence type="ECO:0000256" key="5">
    <source>
        <dbReference type="ARBA" id="ARBA00034923"/>
    </source>
</evidence>
<dbReference type="Pfam" id="PF00580">
    <property type="entry name" value="UvrD-helicase"/>
    <property type="match status" value="1"/>
</dbReference>
<dbReference type="PANTHER" id="PTHR11070:SF2">
    <property type="entry name" value="ATP-DEPENDENT DNA HELICASE SRS2"/>
    <property type="match status" value="1"/>
</dbReference>
<evidence type="ECO:0000256" key="4">
    <source>
        <dbReference type="ARBA" id="ARBA00022840"/>
    </source>
</evidence>
<comment type="caution">
    <text evidence="7">The sequence shown here is derived from an EMBL/GenBank/DDBJ whole genome shotgun (WGS) entry which is preliminary data.</text>
</comment>
<protein>
    <recommendedName>
        <fullName evidence="5">DNA 3'-5' helicase II</fullName>
    </recommendedName>
</protein>